<sequence>MPLINFFISFLFLVTAAYGCGMTVHNEVTTRAMYFFNPTIQEYSKYANFLRKNPQFVQAGSFFPDWGYSCWKNDELSEIAHWPPFIKAATDHIREKYGSESWEQDEVAQGVISFLYAIVSHGIADGSFHSLGGIHDGFIATMAEVNFKQDIEAAHSAADMGGEFTLSHMVNLDYLEDEWQVPIDDIIEIYERINKTASKKHINYCIKQAFTAIQANKVSEKMPIIVLVIFRWSNNVSLFYRGLEKFFFQPMSPFLIEKLEEYYRGGINNMAADVHECWHNLSNWLEKGPKSDFLSLCDPFKESYQNSFINNHGLRNTSDFNEFFRIFSYELLNASGFTLNNYKDKHGITHYKIYQKPKDPWTFSSFFEEKLKDSVKFHQIFKDVISSPNDSPQLRIQISSSQRVNHHQLTSDYSIMNNRIDDSSWISKCQFMPTDPNLFVNLDLPYSYSLFGHDMVTGDFNGDGIEDLAISAPLYDEHTNVPHTGAVFILYGKSTLRPPLESTNILELSDQILYAIDPLPQSRFGWSLAVVDLNSDGIDDLAISAPSYGTNRFISGTGKVYVYFGHVERLSRQPDLEISIDAKPAKNDWKIEEMGHVLASGDIDNDGFKDLFIGCPYCGFHSSPKLKKRVLQTGRIFSFLSSRKHIGNKTIFDSDWSLHSPSGQNYEWFGAAIAVHHRRQTNNGVKSDTPIIIIGAPGYNNQLKTQWAGRVYGFEIRDDNKMTPLKIFDLSGTEEFQGIGSSIISGDFLDEVGDFLIITSQSETNIQRFPLYNKFWQAGAVRVVNMNYLKEGTLLSDDYMRVGNGLLSVLRGTESASHFGSAVYWDDAKNSLWISEPLTSWEAGHIYSYPLKSLLSSQDASNTETFKLAELCIKSKESRARFGSKIIKFDFNGDGKKDLVIASEHSSQSIRLGGSVAILLE</sequence>
<evidence type="ECO:0000313" key="15">
    <source>
        <dbReference type="EMBL" id="CAG8515726.1"/>
    </source>
</evidence>
<keyword evidence="16" id="KW-1185">Reference proteome</keyword>
<evidence type="ECO:0000256" key="8">
    <source>
        <dbReference type="ARBA" id="ARBA00022801"/>
    </source>
</evidence>
<evidence type="ECO:0000256" key="4">
    <source>
        <dbReference type="ARBA" id="ARBA00015988"/>
    </source>
</evidence>
<dbReference type="SMART" id="SM00191">
    <property type="entry name" value="Int_alpha"/>
    <property type="match status" value="4"/>
</dbReference>
<dbReference type="PRINTS" id="PR00718">
    <property type="entry name" value="PHPHLIPASED"/>
</dbReference>
<dbReference type="Proteomes" id="UP000789405">
    <property type="component" value="Unassembled WGS sequence"/>
</dbReference>
<keyword evidence="7" id="KW-0677">Repeat</keyword>
<gene>
    <name evidence="15" type="ORF">DERYTH_LOCUS3613</name>
</gene>
<evidence type="ECO:0000256" key="1">
    <source>
        <dbReference type="ARBA" id="ARBA00004613"/>
    </source>
</evidence>
<dbReference type="Pfam" id="PF01839">
    <property type="entry name" value="FG-GAP"/>
    <property type="match status" value="2"/>
</dbReference>
<keyword evidence="5" id="KW-0964">Secreted</keyword>
<evidence type="ECO:0000256" key="2">
    <source>
        <dbReference type="ARBA" id="ARBA00008652"/>
    </source>
</evidence>
<dbReference type="PANTHER" id="PTHR23221">
    <property type="entry name" value="GLYCOSYLPHOSPHATIDYLINOSITOL PHOSPHOLIPASE D"/>
    <property type="match status" value="1"/>
</dbReference>
<dbReference type="SUPFAM" id="SSF69318">
    <property type="entry name" value="Integrin alpha N-terminal domain"/>
    <property type="match status" value="2"/>
</dbReference>
<dbReference type="InterPro" id="IPR013519">
    <property type="entry name" value="Int_alpha_beta-p"/>
</dbReference>
<proteinExistence type="inferred from homology"/>
<protein>
    <recommendedName>
        <fullName evidence="4">Phosphatidylinositol-glycan-specific phospholipase D</fullName>
        <ecNumber evidence="3">3.1.4.50</ecNumber>
    </recommendedName>
    <alternativeName>
        <fullName evidence="10">Glycosyl-phosphatidylinositol-specific phospholipase D</fullName>
    </alternativeName>
</protein>
<dbReference type="PROSITE" id="PS51470">
    <property type="entry name" value="FG_GAP"/>
    <property type="match status" value="3"/>
</dbReference>
<comment type="subcellular location">
    <subcellularLocation>
        <location evidence="1">Secreted</location>
    </subcellularLocation>
</comment>
<dbReference type="EMBL" id="CAJVPY010001294">
    <property type="protein sequence ID" value="CAG8515726.1"/>
    <property type="molecule type" value="Genomic_DNA"/>
</dbReference>
<feature type="repeat" description="FG-GAP" evidence="12">
    <location>
        <begin position="511"/>
        <end position="572"/>
    </location>
</feature>
<evidence type="ECO:0000256" key="11">
    <source>
        <dbReference type="ARBA" id="ARBA00093237"/>
    </source>
</evidence>
<dbReference type="InterPro" id="IPR001028">
    <property type="entry name" value="Gprt_PLipase_D"/>
</dbReference>
<organism evidence="15 16">
    <name type="scientific">Dentiscutata erythropus</name>
    <dbReference type="NCBI Taxonomy" id="1348616"/>
    <lineage>
        <taxon>Eukaryota</taxon>
        <taxon>Fungi</taxon>
        <taxon>Fungi incertae sedis</taxon>
        <taxon>Mucoromycota</taxon>
        <taxon>Glomeromycotina</taxon>
        <taxon>Glomeromycetes</taxon>
        <taxon>Diversisporales</taxon>
        <taxon>Gigasporaceae</taxon>
        <taxon>Dentiscutata</taxon>
    </lineage>
</organism>
<keyword evidence="9" id="KW-0325">Glycoprotein</keyword>
<dbReference type="EC" id="3.1.4.50" evidence="3"/>
<keyword evidence="6 13" id="KW-0732">Signal</keyword>
<dbReference type="PANTHER" id="PTHR23221:SF7">
    <property type="entry name" value="PHOSPHATIDYLINOSITOL-GLYCAN-SPECIFIC PHOSPHOLIPASE D"/>
    <property type="match status" value="1"/>
</dbReference>
<dbReference type="InterPro" id="IPR013517">
    <property type="entry name" value="FG-GAP"/>
</dbReference>
<evidence type="ECO:0000256" key="5">
    <source>
        <dbReference type="ARBA" id="ARBA00022525"/>
    </source>
</evidence>
<dbReference type="Pfam" id="PF00882">
    <property type="entry name" value="Zn_dep_PLPC"/>
    <property type="match status" value="1"/>
</dbReference>
<evidence type="ECO:0000256" key="6">
    <source>
        <dbReference type="ARBA" id="ARBA00022729"/>
    </source>
</evidence>
<accession>A0A9N9F7Z7</accession>
<comment type="caution">
    <text evidence="15">The sequence shown here is derived from an EMBL/GenBank/DDBJ whole genome shotgun (WGS) entry which is preliminary data.</text>
</comment>
<dbReference type="AlphaFoldDB" id="A0A9N9F7Z7"/>
<evidence type="ECO:0000256" key="9">
    <source>
        <dbReference type="ARBA" id="ARBA00023180"/>
    </source>
</evidence>
<evidence type="ECO:0000256" key="12">
    <source>
        <dbReference type="PROSITE-ProRule" id="PRU00803"/>
    </source>
</evidence>
<keyword evidence="8" id="KW-0378">Hydrolase</keyword>
<evidence type="ECO:0000313" key="16">
    <source>
        <dbReference type="Proteomes" id="UP000789405"/>
    </source>
</evidence>
<feature type="domain" description="Phospholipase C/D" evidence="14">
    <location>
        <begin position="45"/>
        <end position="213"/>
    </location>
</feature>
<dbReference type="InterPro" id="IPR029002">
    <property type="entry name" value="PLPC/GPLD1"/>
</dbReference>
<dbReference type="GO" id="GO:0004621">
    <property type="term" value="F:glycosylphosphatidylinositol phospholipase D activity"/>
    <property type="evidence" value="ECO:0007669"/>
    <property type="project" value="UniProtKB-EC"/>
</dbReference>
<feature type="repeat" description="FG-GAP" evidence="12">
    <location>
        <begin position="437"/>
        <end position="499"/>
    </location>
</feature>
<dbReference type="GO" id="GO:0005615">
    <property type="term" value="C:extracellular space"/>
    <property type="evidence" value="ECO:0007669"/>
    <property type="project" value="TreeGrafter"/>
</dbReference>
<comment type="similarity">
    <text evidence="2">Belongs to the GPLD1 family.</text>
</comment>
<evidence type="ECO:0000256" key="3">
    <source>
        <dbReference type="ARBA" id="ARBA00012284"/>
    </source>
</evidence>
<evidence type="ECO:0000259" key="14">
    <source>
        <dbReference type="Pfam" id="PF00882"/>
    </source>
</evidence>
<name>A0A9N9F7Z7_9GLOM</name>
<feature type="chain" id="PRO_5040376333" description="Phosphatidylinositol-glycan-specific phospholipase D" evidence="13">
    <location>
        <begin position="20"/>
        <end position="921"/>
    </location>
</feature>
<evidence type="ECO:0000256" key="7">
    <source>
        <dbReference type="ARBA" id="ARBA00022737"/>
    </source>
</evidence>
<comment type="catalytic activity">
    <reaction evidence="11">
        <text>a 6-(alpha-D-glucosaminyl)-1-(1,2-diacyl-sn-glycero-3-phospho)-1D-myo-inositol + H2O = 6-(alpha-D-glucosaminyl)-1D-myo-inositol + a 1,2-diacyl-sn-glycero-3-phosphate + H(+)</text>
        <dbReference type="Rhea" id="RHEA:10832"/>
        <dbReference type="ChEBI" id="CHEBI:15377"/>
        <dbReference type="ChEBI" id="CHEBI:15378"/>
        <dbReference type="ChEBI" id="CHEBI:57997"/>
        <dbReference type="ChEBI" id="CHEBI:58608"/>
        <dbReference type="ChEBI" id="CHEBI:58700"/>
        <dbReference type="EC" id="3.1.4.50"/>
    </reaction>
</comment>
<feature type="repeat" description="FG-GAP" evidence="12">
    <location>
        <begin position="655"/>
        <end position="723"/>
    </location>
</feature>
<dbReference type="Gene3D" id="2.130.10.130">
    <property type="entry name" value="Integrin alpha, N-terminal"/>
    <property type="match status" value="3"/>
</dbReference>
<reference evidence="15" key="1">
    <citation type="submission" date="2021-06" db="EMBL/GenBank/DDBJ databases">
        <authorList>
            <person name="Kallberg Y."/>
            <person name="Tangrot J."/>
            <person name="Rosling A."/>
        </authorList>
    </citation>
    <scope>NUCLEOTIDE SEQUENCE</scope>
    <source>
        <strain evidence="15">MA453B</strain>
    </source>
</reference>
<dbReference type="OrthoDB" id="5317514at2759"/>
<dbReference type="InterPro" id="IPR028994">
    <property type="entry name" value="Integrin_alpha_N"/>
</dbReference>
<feature type="signal peptide" evidence="13">
    <location>
        <begin position="1"/>
        <end position="19"/>
    </location>
</feature>
<dbReference type="GO" id="GO:0031012">
    <property type="term" value="C:extracellular matrix"/>
    <property type="evidence" value="ECO:0007669"/>
    <property type="project" value="TreeGrafter"/>
</dbReference>
<evidence type="ECO:0000256" key="10">
    <source>
        <dbReference type="ARBA" id="ARBA00029753"/>
    </source>
</evidence>
<evidence type="ECO:0000256" key="13">
    <source>
        <dbReference type="SAM" id="SignalP"/>
    </source>
</evidence>